<reference evidence="1 2" key="1">
    <citation type="journal article" date="2019" name="Nat. Microbiol.">
        <title>Mediterranean grassland soil C-N compound turnover is dependent on rainfall and depth, and is mediated by genomically divergent microorganisms.</title>
        <authorList>
            <person name="Diamond S."/>
            <person name="Andeer P.F."/>
            <person name="Li Z."/>
            <person name="Crits-Christoph A."/>
            <person name="Burstein D."/>
            <person name="Anantharaman K."/>
            <person name="Lane K.R."/>
            <person name="Thomas B.C."/>
            <person name="Pan C."/>
            <person name="Northen T.R."/>
            <person name="Banfield J.F."/>
        </authorList>
    </citation>
    <scope>NUCLEOTIDE SEQUENCE [LARGE SCALE GENOMIC DNA]</scope>
    <source>
        <strain evidence="1">NP_7</strain>
    </source>
</reference>
<accession>A0A537J4C0</accession>
<evidence type="ECO:0000313" key="1">
    <source>
        <dbReference type="EMBL" id="TMI78411.1"/>
    </source>
</evidence>
<comment type="caution">
    <text evidence="1">The sequence shown here is derived from an EMBL/GenBank/DDBJ whole genome shotgun (WGS) entry which is preliminary data.</text>
</comment>
<dbReference type="InterPro" id="IPR007813">
    <property type="entry name" value="PilN"/>
</dbReference>
<gene>
    <name evidence="1" type="ORF">E6H04_12505</name>
</gene>
<organism evidence="1 2">
    <name type="scientific">Candidatus Segetimicrobium genomatis</name>
    <dbReference type="NCBI Taxonomy" id="2569760"/>
    <lineage>
        <taxon>Bacteria</taxon>
        <taxon>Bacillati</taxon>
        <taxon>Candidatus Sysuimicrobiota</taxon>
        <taxon>Candidatus Sysuimicrobiia</taxon>
        <taxon>Candidatus Sysuimicrobiales</taxon>
        <taxon>Candidatus Segetimicrobiaceae</taxon>
        <taxon>Candidatus Segetimicrobium</taxon>
    </lineage>
</organism>
<proteinExistence type="predicted"/>
<dbReference type="Pfam" id="PF05137">
    <property type="entry name" value="PilN"/>
    <property type="match status" value="1"/>
</dbReference>
<sequence>MTLEGYTFSYPSVARFMVALGESGSIRNIDLATSQRETVADSDVLKFRITGDLVGLPSVTSRQAAPSRTEAFP</sequence>
<dbReference type="Proteomes" id="UP000320048">
    <property type="component" value="Unassembled WGS sequence"/>
</dbReference>
<evidence type="ECO:0000313" key="2">
    <source>
        <dbReference type="Proteomes" id="UP000320048"/>
    </source>
</evidence>
<dbReference type="AlphaFoldDB" id="A0A537J4C0"/>
<dbReference type="EMBL" id="VBAO01000376">
    <property type="protein sequence ID" value="TMI78411.1"/>
    <property type="molecule type" value="Genomic_DNA"/>
</dbReference>
<protein>
    <submittedName>
        <fullName evidence="1">PilN domain-containing protein</fullName>
    </submittedName>
</protein>
<name>A0A537J4C0_9BACT</name>